<evidence type="ECO:0000256" key="1">
    <source>
        <dbReference type="SAM" id="SignalP"/>
    </source>
</evidence>
<reference evidence="2 3" key="1">
    <citation type="submission" date="2020-04" db="EMBL/GenBank/DDBJ databases">
        <title>Perkinsus olseni comparative genomics.</title>
        <authorList>
            <person name="Bogema D.R."/>
        </authorList>
    </citation>
    <scope>NUCLEOTIDE SEQUENCE [LARGE SCALE GENOMIC DNA]</scope>
    <source>
        <strain evidence="2">ATCC PRA-31</strain>
    </source>
</reference>
<dbReference type="AlphaFoldDB" id="A0A7J6MAM8"/>
<comment type="caution">
    <text evidence="2">The sequence shown here is derived from an EMBL/GenBank/DDBJ whole genome shotgun (WGS) entry which is preliminary data.</text>
</comment>
<organism evidence="2 3">
    <name type="scientific">Perkinsus olseni</name>
    <name type="common">Perkinsus atlanticus</name>
    <dbReference type="NCBI Taxonomy" id="32597"/>
    <lineage>
        <taxon>Eukaryota</taxon>
        <taxon>Sar</taxon>
        <taxon>Alveolata</taxon>
        <taxon>Perkinsozoa</taxon>
        <taxon>Perkinsea</taxon>
        <taxon>Perkinsida</taxon>
        <taxon>Perkinsidae</taxon>
        <taxon>Perkinsus</taxon>
    </lineage>
</organism>
<evidence type="ECO:0000313" key="3">
    <source>
        <dbReference type="Proteomes" id="UP000572268"/>
    </source>
</evidence>
<protein>
    <submittedName>
        <fullName evidence="2">Uncharacterized protein</fullName>
    </submittedName>
</protein>
<dbReference type="EMBL" id="JABANN010000157">
    <property type="protein sequence ID" value="KAF4668585.1"/>
    <property type="molecule type" value="Genomic_DNA"/>
</dbReference>
<evidence type="ECO:0000313" key="2">
    <source>
        <dbReference type="EMBL" id="KAF4668585.1"/>
    </source>
</evidence>
<feature type="chain" id="PRO_5029588787" evidence="1">
    <location>
        <begin position="20"/>
        <end position="237"/>
    </location>
</feature>
<keyword evidence="1" id="KW-0732">Signal</keyword>
<dbReference type="Proteomes" id="UP000572268">
    <property type="component" value="Unassembled WGS sequence"/>
</dbReference>
<gene>
    <name evidence="2" type="ORF">FOL46_001907</name>
</gene>
<sequence>MLLTLLLLCLAELIGVVVAATPGTVIDLSPGVYAGYAYAVTEVCWPDMARVTLVVGEPPGTVTLGYTNKRDVDVVIAFGRVKAFSDGDFSRYVGLGICFYIDAHHYYPREALLQMTGPKPTHVPICLCRTQLVLFNDARREPGGNQFIHLGCAILLTKNIDSEKRTLAPAATVKPKAEKVGFENGAQLKFTKLGRMSLSTYLPRSSEQFWVVDLNFESSIPALRALAKHLAPRFRVV</sequence>
<name>A0A7J6MAM8_PEROL</name>
<feature type="signal peptide" evidence="1">
    <location>
        <begin position="1"/>
        <end position="19"/>
    </location>
</feature>
<accession>A0A7J6MAM8</accession>
<proteinExistence type="predicted"/>